<evidence type="ECO:0000313" key="3">
    <source>
        <dbReference type="Proteomes" id="UP000198379"/>
    </source>
</evidence>
<dbReference type="RefSeq" id="WP_089370646.1">
    <property type="nucleotide sequence ID" value="NZ_BMEP01000003.1"/>
</dbReference>
<keyword evidence="3" id="KW-1185">Reference proteome</keyword>
<dbReference type="AlphaFoldDB" id="A0A238WRA8"/>
<name>A0A238WRA8_9FLAO</name>
<proteinExistence type="predicted"/>
<evidence type="ECO:0000313" key="2">
    <source>
        <dbReference type="EMBL" id="SNR49086.1"/>
    </source>
</evidence>
<evidence type="ECO:0000256" key="1">
    <source>
        <dbReference type="SAM" id="SignalP"/>
    </source>
</evidence>
<feature type="signal peptide" evidence="1">
    <location>
        <begin position="1"/>
        <end position="23"/>
    </location>
</feature>
<protein>
    <recommendedName>
        <fullName evidence="4">Lipoprotein</fullName>
    </recommendedName>
</protein>
<evidence type="ECO:0008006" key="4">
    <source>
        <dbReference type="Google" id="ProtNLM"/>
    </source>
</evidence>
<gene>
    <name evidence="2" type="ORF">SAMN06265376_1011391</name>
</gene>
<dbReference type="EMBL" id="FZNY01000001">
    <property type="protein sequence ID" value="SNR49086.1"/>
    <property type="molecule type" value="Genomic_DNA"/>
</dbReference>
<organism evidence="2 3">
    <name type="scientific">Dokdonia pacifica</name>
    <dbReference type="NCBI Taxonomy" id="1627892"/>
    <lineage>
        <taxon>Bacteria</taxon>
        <taxon>Pseudomonadati</taxon>
        <taxon>Bacteroidota</taxon>
        <taxon>Flavobacteriia</taxon>
        <taxon>Flavobacteriales</taxon>
        <taxon>Flavobacteriaceae</taxon>
        <taxon>Dokdonia</taxon>
    </lineage>
</organism>
<dbReference type="PROSITE" id="PS51257">
    <property type="entry name" value="PROKAR_LIPOPROTEIN"/>
    <property type="match status" value="1"/>
</dbReference>
<keyword evidence="1" id="KW-0732">Signal</keyword>
<sequence>MKTRKISLILGVVALILSSCASLYDHYTYTETIATKIQAVSLVEQSNESYSLHASEVTALKNQLQKMLAYEEGKAKNDITVRMWRVLNNDEKLIKSYLTLWEEKGTLSPVFIGEAKPQIEEAFDILIAYEEKKDKKTEATIIDFIDTIKK</sequence>
<dbReference type="OrthoDB" id="794867at2"/>
<reference evidence="2 3" key="1">
    <citation type="submission" date="2017-06" db="EMBL/GenBank/DDBJ databases">
        <authorList>
            <person name="Kim H.J."/>
            <person name="Triplett B.A."/>
        </authorList>
    </citation>
    <scope>NUCLEOTIDE SEQUENCE [LARGE SCALE GENOMIC DNA]</scope>
    <source>
        <strain evidence="2 3">DSM 25597</strain>
    </source>
</reference>
<accession>A0A238WRA8</accession>
<feature type="chain" id="PRO_5013394219" description="Lipoprotein" evidence="1">
    <location>
        <begin position="24"/>
        <end position="150"/>
    </location>
</feature>
<dbReference type="Proteomes" id="UP000198379">
    <property type="component" value="Unassembled WGS sequence"/>
</dbReference>